<gene>
    <name evidence="2" type="ORF">MOC_3091</name>
</gene>
<reference evidence="2 3" key="1">
    <citation type="journal article" date="2014" name="PLoS ONE">
        <title>Genome Information of Methylobacterium oryzae, a Plant-Probiotic Methylotroph in the Phyllosphere.</title>
        <authorList>
            <person name="Kwak M.J."/>
            <person name="Jeong H."/>
            <person name="Madhaiyan M."/>
            <person name="Lee Y."/>
            <person name="Sa T.M."/>
            <person name="Oh T.K."/>
            <person name="Kim J.F."/>
        </authorList>
    </citation>
    <scope>NUCLEOTIDE SEQUENCE [LARGE SCALE GENOMIC DNA]</scope>
    <source>
        <strain evidence="2 3">CBMB20</strain>
    </source>
</reference>
<dbReference type="STRING" id="693986.MOC_3091"/>
<dbReference type="RefSeq" id="WP_043757870.1">
    <property type="nucleotide sequence ID" value="NZ_CP003811.1"/>
</dbReference>
<dbReference type="EMBL" id="CP003811">
    <property type="protein sequence ID" value="AIQ90846.1"/>
    <property type="molecule type" value="Genomic_DNA"/>
</dbReference>
<evidence type="ECO:0000313" key="2">
    <source>
        <dbReference type="EMBL" id="AIQ90846.1"/>
    </source>
</evidence>
<dbReference type="eggNOG" id="COG2054">
    <property type="taxonomic scope" value="Bacteria"/>
</dbReference>
<name>A0A089NSD9_9HYPH</name>
<dbReference type="SUPFAM" id="SSF53633">
    <property type="entry name" value="Carbamate kinase-like"/>
    <property type="match status" value="1"/>
</dbReference>
<sequence length="191" mass="20424">MTTVIKIGGSLEADPHRRRALLTAIGDGAHGRCIVVPGGGAFADAVRAAQARERFGDAEAHRRALDAMSDAAGIFRGIEPRLAQSLEPWAETAPARIRVWNPRGLRGGQPDIPETWDVTSDSLALWLATRIRAERCVLVKSIDVPQGRDPVALAQEGIVDGAFPGFAAKFEGAIEIWGPQCRVAVETRTAA</sequence>
<dbReference type="Gene3D" id="3.40.1160.10">
    <property type="entry name" value="Acetylglutamate kinase-like"/>
    <property type="match status" value="1"/>
</dbReference>
<keyword evidence="2" id="KW-0808">Transferase</keyword>
<evidence type="ECO:0000313" key="3">
    <source>
        <dbReference type="Proteomes" id="UP000029492"/>
    </source>
</evidence>
<dbReference type="Proteomes" id="UP000029492">
    <property type="component" value="Chromosome"/>
</dbReference>
<proteinExistence type="predicted"/>
<dbReference type="InterPro" id="IPR036393">
    <property type="entry name" value="AceGlu_kinase-like_sf"/>
</dbReference>
<feature type="domain" description="Aspartate/glutamate/uridylate kinase" evidence="1">
    <location>
        <begin position="1"/>
        <end position="57"/>
    </location>
</feature>
<dbReference type="HOGENOM" id="CLU_089197_1_0_5"/>
<organism evidence="2 3">
    <name type="scientific">Methylobacterium oryzae CBMB20</name>
    <dbReference type="NCBI Taxonomy" id="693986"/>
    <lineage>
        <taxon>Bacteria</taxon>
        <taxon>Pseudomonadati</taxon>
        <taxon>Pseudomonadota</taxon>
        <taxon>Alphaproteobacteria</taxon>
        <taxon>Hyphomicrobiales</taxon>
        <taxon>Methylobacteriaceae</taxon>
        <taxon>Methylobacterium</taxon>
    </lineage>
</organism>
<evidence type="ECO:0000259" key="1">
    <source>
        <dbReference type="Pfam" id="PF00696"/>
    </source>
</evidence>
<dbReference type="Pfam" id="PF00696">
    <property type="entry name" value="AA_kinase"/>
    <property type="match status" value="1"/>
</dbReference>
<accession>A0A089NSD9</accession>
<dbReference type="KEGG" id="mor:MOC_3091"/>
<dbReference type="AlphaFoldDB" id="A0A089NSD9"/>
<protein>
    <submittedName>
        <fullName evidence="2">Aspartate/glutamate/uridylate kinase</fullName>
    </submittedName>
</protein>
<dbReference type="InterPro" id="IPR001048">
    <property type="entry name" value="Asp/Glu/Uridylate_kinase"/>
</dbReference>
<keyword evidence="3" id="KW-1185">Reference proteome</keyword>
<keyword evidence="2" id="KW-0418">Kinase</keyword>
<dbReference type="GO" id="GO:0016301">
    <property type="term" value="F:kinase activity"/>
    <property type="evidence" value="ECO:0007669"/>
    <property type="project" value="UniProtKB-KW"/>
</dbReference>